<dbReference type="Pfam" id="PF08818">
    <property type="entry name" value="DUF1801"/>
    <property type="match status" value="1"/>
</dbReference>
<accession>W0EAV0</accession>
<organism evidence="2 3">
    <name type="scientific">Desulfitobacterium metallireducens DSM 15288</name>
    <dbReference type="NCBI Taxonomy" id="871968"/>
    <lineage>
        <taxon>Bacteria</taxon>
        <taxon>Bacillati</taxon>
        <taxon>Bacillota</taxon>
        <taxon>Clostridia</taxon>
        <taxon>Eubacteriales</taxon>
        <taxon>Desulfitobacteriaceae</taxon>
        <taxon>Desulfitobacterium</taxon>
    </lineage>
</organism>
<proteinExistence type="predicted"/>
<dbReference type="EMBL" id="CP007032">
    <property type="protein sequence ID" value="AHF07892.1"/>
    <property type="molecule type" value="Genomic_DNA"/>
</dbReference>
<feature type="domain" description="YdhG-like" evidence="1">
    <location>
        <begin position="17"/>
        <end position="111"/>
    </location>
</feature>
<reference evidence="2 3" key="1">
    <citation type="submission" date="2013-12" db="EMBL/GenBank/DDBJ databases">
        <authorList>
            <consortium name="DOE Joint Genome Institute"/>
            <person name="Smidt H."/>
            <person name="Huntemann M."/>
            <person name="Han J."/>
            <person name="Chen A."/>
            <person name="Kyrpides N."/>
            <person name="Mavromatis K."/>
            <person name="Markowitz V."/>
            <person name="Palaniappan K."/>
            <person name="Ivanova N."/>
            <person name="Schaumberg A."/>
            <person name="Pati A."/>
            <person name="Liolios K."/>
            <person name="Nordberg H.P."/>
            <person name="Cantor M.N."/>
            <person name="Hua S.X."/>
            <person name="Woyke T."/>
        </authorList>
    </citation>
    <scope>NUCLEOTIDE SEQUENCE [LARGE SCALE GENOMIC DNA]</scope>
    <source>
        <strain evidence="3">DSM 15288</strain>
    </source>
</reference>
<dbReference type="Gene3D" id="3.90.1150.200">
    <property type="match status" value="1"/>
</dbReference>
<dbReference type="HOGENOM" id="CLU_161217_0_0_9"/>
<evidence type="ECO:0000313" key="3">
    <source>
        <dbReference type="Proteomes" id="UP000010847"/>
    </source>
</evidence>
<dbReference type="InterPro" id="IPR014922">
    <property type="entry name" value="YdhG-like"/>
</dbReference>
<gene>
    <name evidence="2" type="ORF">DESME_13300</name>
</gene>
<protein>
    <recommendedName>
        <fullName evidence="1">YdhG-like domain-containing protein</fullName>
    </recommendedName>
</protein>
<dbReference type="AlphaFoldDB" id="W0EAV0"/>
<dbReference type="STRING" id="871968.DESME_13300"/>
<dbReference type="Proteomes" id="UP000010847">
    <property type="component" value="Chromosome"/>
</dbReference>
<dbReference type="SUPFAM" id="SSF159888">
    <property type="entry name" value="YdhG-like"/>
    <property type="match status" value="1"/>
</dbReference>
<name>W0EAV0_9FIRM</name>
<keyword evidence="3" id="KW-1185">Reference proteome</keyword>
<evidence type="ECO:0000259" key="1">
    <source>
        <dbReference type="Pfam" id="PF08818"/>
    </source>
</evidence>
<dbReference type="eggNOG" id="ENOG50333QV">
    <property type="taxonomic scope" value="Bacteria"/>
</dbReference>
<dbReference type="RefSeq" id="WP_006715859.1">
    <property type="nucleotide sequence ID" value="NZ_CP007032.1"/>
</dbReference>
<dbReference type="OrthoDB" id="115213at2"/>
<sequence>MAFASIDDYINSLDENRKSCIYEFVAFMKTEFPKITPKICFAMPMWWVGVKMYDGYVGISAAKKHYSIHLHSEDYLSNLKNVLPKCNFGKRCINIEYGDEQTVSVVKQFVKDYFNSIL</sequence>
<evidence type="ECO:0000313" key="2">
    <source>
        <dbReference type="EMBL" id="AHF07892.1"/>
    </source>
</evidence>
<dbReference type="KEGG" id="dmt:DESME_13300"/>